<protein>
    <submittedName>
        <fullName evidence="1">Uncharacterized protein</fullName>
    </submittedName>
</protein>
<dbReference type="Proteomes" id="UP000006729">
    <property type="component" value="Chromosome 17"/>
</dbReference>
<dbReference type="EMBL" id="CM009306">
    <property type="protein sequence ID" value="KAI9379113.1"/>
    <property type="molecule type" value="Genomic_DNA"/>
</dbReference>
<sequence length="70" mass="7695">MKILLICLFLIFVFSCPDFYSVVSYSSPCFENQPPLLKPPGPGLWQAQQALASIGAKSSLNSFRIEGART</sequence>
<evidence type="ECO:0000313" key="1">
    <source>
        <dbReference type="EMBL" id="KAI9379113.1"/>
    </source>
</evidence>
<reference evidence="1 2" key="1">
    <citation type="journal article" date="2006" name="Science">
        <title>The genome of black cottonwood, Populus trichocarpa (Torr. &amp; Gray).</title>
        <authorList>
            <person name="Tuskan G.A."/>
            <person name="Difazio S."/>
            <person name="Jansson S."/>
            <person name="Bohlmann J."/>
            <person name="Grigoriev I."/>
            <person name="Hellsten U."/>
            <person name="Putnam N."/>
            <person name="Ralph S."/>
            <person name="Rombauts S."/>
            <person name="Salamov A."/>
            <person name="Schein J."/>
            <person name="Sterck L."/>
            <person name="Aerts A."/>
            <person name="Bhalerao R.R."/>
            <person name="Bhalerao R.P."/>
            <person name="Blaudez D."/>
            <person name="Boerjan W."/>
            <person name="Brun A."/>
            <person name="Brunner A."/>
            <person name="Busov V."/>
            <person name="Campbell M."/>
            <person name="Carlson J."/>
            <person name="Chalot M."/>
            <person name="Chapman J."/>
            <person name="Chen G.L."/>
            <person name="Cooper D."/>
            <person name="Coutinho P.M."/>
            <person name="Couturier J."/>
            <person name="Covert S."/>
            <person name="Cronk Q."/>
            <person name="Cunningham R."/>
            <person name="Davis J."/>
            <person name="Degroeve S."/>
            <person name="Dejardin A."/>
            <person name="Depamphilis C."/>
            <person name="Detter J."/>
            <person name="Dirks B."/>
            <person name="Dubchak I."/>
            <person name="Duplessis S."/>
            <person name="Ehlting J."/>
            <person name="Ellis B."/>
            <person name="Gendler K."/>
            <person name="Goodstein D."/>
            <person name="Gribskov M."/>
            <person name="Grimwood J."/>
            <person name="Groover A."/>
            <person name="Gunter L."/>
            <person name="Hamberger B."/>
            <person name="Heinze B."/>
            <person name="Helariutta Y."/>
            <person name="Henrissat B."/>
            <person name="Holligan D."/>
            <person name="Holt R."/>
            <person name="Huang W."/>
            <person name="Islam-Faridi N."/>
            <person name="Jones S."/>
            <person name="Jones-Rhoades M."/>
            <person name="Jorgensen R."/>
            <person name="Joshi C."/>
            <person name="Kangasjarvi J."/>
            <person name="Karlsson J."/>
            <person name="Kelleher C."/>
            <person name="Kirkpatrick R."/>
            <person name="Kirst M."/>
            <person name="Kohler A."/>
            <person name="Kalluri U."/>
            <person name="Larimer F."/>
            <person name="Leebens-Mack J."/>
            <person name="Leple J.C."/>
            <person name="Locascio P."/>
            <person name="Lou Y."/>
            <person name="Lucas S."/>
            <person name="Martin F."/>
            <person name="Montanini B."/>
            <person name="Napoli C."/>
            <person name="Nelson D.R."/>
            <person name="Nelson C."/>
            <person name="Nieminen K."/>
            <person name="Nilsson O."/>
            <person name="Pereda V."/>
            <person name="Peter G."/>
            <person name="Philippe R."/>
            <person name="Pilate G."/>
            <person name="Poliakov A."/>
            <person name="Razumovskaya J."/>
            <person name="Richardson P."/>
            <person name="Rinaldi C."/>
            <person name="Ritland K."/>
            <person name="Rouze P."/>
            <person name="Ryaboy D."/>
            <person name="Schmutz J."/>
            <person name="Schrader J."/>
            <person name="Segerman B."/>
            <person name="Shin H."/>
            <person name="Siddiqui A."/>
            <person name="Sterky F."/>
            <person name="Terry A."/>
            <person name="Tsai C.J."/>
            <person name="Uberbacher E."/>
            <person name="Unneberg P."/>
            <person name="Vahala J."/>
            <person name="Wall K."/>
            <person name="Wessler S."/>
            <person name="Yang G."/>
            <person name="Yin T."/>
            <person name="Douglas C."/>
            <person name="Marra M."/>
            <person name="Sandberg G."/>
            <person name="Van de Peer Y."/>
            <person name="Rokhsar D."/>
        </authorList>
    </citation>
    <scope>NUCLEOTIDE SEQUENCE [LARGE SCALE GENOMIC DNA]</scope>
    <source>
        <strain evidence="2">cv. Nisqually</strain>
    </source>
</reference>
<accession>A0ACC0RPA0</accession>
<evidence type="ECO:0000313" key="2">
    <source>
        <dbReference type="Proteomes" id="UP000006729"/>
    </source>
</evidence>
<organism evidence="1 2">
    <name type="scientific">Populus trichocarpa</name>
    <name type="common">Western balsam poplar</name>
    <name type="synonym">Populus balsamifera subsp. trichocarpa</name>
    <dbReference type="NCBI Taxonomy" id="3694"/>
    <lineage>
        <taxon>Eukaryota</taxon>
        <taxon>Viridiplantae</taxon>
        <taxon>Streptophyta</taxon>
        <taxon>Embryophyta</taxon>
        <taxon>Tracheophyta</taxon>
        <taxon>Spermatophyta</taxon>
        <taxon>Magnoliopsida</taxon>
        <taxon>eudicotyledons</taxon>
        <taxon>Gunneridae</taxon>
        <taxon>Pentapetalae</taxon>
        <taxon>rosids</taxon>
        <taxon>fabids</taxon>
        <taxon>Malpighiales</taxon>
        <taxon>Salicaceae</taxon>
        <taxon>Saliceae</taxon>
        <taxon>Populus</taxon>
    </lineage>
</organism>
<gene>
    <name evidence="1" type="ORF">POPTR_017G045266v4</name>
</gene>
<keyword evidence="2" id="KW-1185">Reference proteome</keyword>
<proteinExistence type="predicted"/>
<comment type="caution">
    <text evidence="1">The sequence shown here is derived from an EMBL/GenBank/DDBJ whole genome shotgun (WGS) entry which is preliminary data.</text>
</comment>
<name>A0ACC0RPA0_POPTR</name>